<accession>A0ACC2HIJ1</accession>
<comment type="caution">
    <text evidence="1">The sequence shown here is derived from an EMBL/GenBank/DDBJ whole genome shotgun (WGS) entry which is preliminary data.</text>
</comment>
<evidence type="ECO:0000313" key="1">
    <source>
        <dbReference type="EMBL" id="KAJ8015721.1"/>
    </source>
</evidence>
<gene>
    <name evidence="1" type="ORF">DPEC_G00029080</name>
</gene>
<reference evidence="1" key="1">
    <citation type="submission" date="2021-05" db="EMBL/GenBank/DDBJ databases">
        <authorList>
            <person name="Pan Q."/>
            <person name="Jouanno E."/>
            <person name="Zahm M."/>
            <person name="Klopp C."/>
            <person name="Cabau C."/>
            <person name="Louis A."/>
            <person name="Berthelot C."/>
            <person name="Parey E."/>
            <person name="Roest Crollius H."/>
            <person name="Montfort J."/>
            <person name="Robinson-Rechavi M."/>
            <person name="Bouchez O."/>
            <person name="Lampietro C."/>
            <person name="Lopez Roques C."/>
            <person name="Donnadieu C."/>
            <person name="Postlethwait J."/>
            <person name="Bobe J."/>
            <person name="Dillon D."/>
            <person name="Chandos A."/>
            <person name="von Hippel F."/>
            <person name="Guiguen Y."/>
        </authorList>
    </citation>
    <scope>NUCLEOTIDE SEQUENCE</scope>
    <source>
        <strain evidence="1">YG-Jan2019</strain>
    </source>
</reference>
<protein>
    <submittedName>
        <fullName evidence="1">Uncharacterized protein</fullName>
    </submittedName>
</protein>
<dbReference type="EMBL" id="CM055729">
    <property type="protein sequence ID" value="KAJ8015721.1"/>
    <property type="molecule type" value="Genomic_DNA"/>
</dbReference>
<evidence type="ECO:0000313" key="2">
    <source>
        <dbReference type="Proteomes" id="UP001157502"/>
    </source>
</evidence>
<dbReference type="Proteomes" id="UP001157502">
    <property type="component" value="Chromosome 2"/>
</dbReference>
<organism evidence="1 2">
    <name type="scientific">Dallia pectoralis</name>
    <name type="common">Alaska blackfish</name>
    <dbReference type="NCBI Taxonomy" id="75939"/>
    <lineage>
        <taxon>Eukaryota</taxon>
        <taxon>Metazoa</taxon>
        <taxon>Chordata</taxon>
        <taxon>Craniata</taxon>
        <taxon>Vertebrata</taxon>
        <taxon>Euteleostomi</taxon>
        <taxon>Actinopterygii</taxon>
        <taxon>Neopterygii</taxon>
        <taxon>Teleostei</taxon>
        <taxon>Protacanthopterygii</taxon>
        <taxon>Esociformes</taxon>
        <taxon>Umbridae</taxon>
        <taxon>Dallia</taxon>
    </lineage>
</organism>
<name>A0ACC2HIJ1_DALPE</name>
<sequence length="208" mass="23898">MITKSRNLFNIPSYMTMSPNPTTAQSREKSAPYRTYNAISSSWSPIQSPNTDPPETQQGPTRDPPETHQRPTRDPPETHQRPNTDPPETHQRPNTDPPETQHRPTRDPPETQHRPTRDPTQTHQRPTRDPTQTHQRPNRITKDPQGTHQDPAELASDPAGLPRHQRPASKPQNSELQYVKALFNFLLKYLLPKCLSSFYLKITVPFDQ</sequence>
<keyword evidence="2" id="KW-1185">Reference proteome</keyword>
<proteinExistence type="predicted"/>